<protein>
    <recommendedName>
        <fullName evidence="4">Spore coat protein U-like protein</fullName>
    </recommendedName>
</protein>
<proteinExistence type="predicted"/>
<organism evidence="2 3">
    <name type="scientific">Dichotomicrobium thermohalophilum</name>
    <dbReference type="NCBI Taxonomy" id="933063"/>
    <lineage>
        <taxon>Bacteria</taxon>
        <taxon>Pseudomonadati</taxon>
        <taxon>Pseudomonadota</taxon>
        <taxon>Alphaproteobacteria</taxon>
        <taxon>Hyphomicrobiales</taxon>
        <taxon>Hyphomicrobiaceae</taxon>
        <taxon>Dichotomicrobium</taxon>
    </lineage>
</organism>
<dbReference type="RefSeq" id="WP_119061146.1">
    <property type="nucleotide sequence ID" value="NZ_QXDF01000001.1"/>
</dbReference>
<evidence type="ECO:0000313" key="3">
    <source>
        <dbReference type="Proteomes" id="UP000266273"/>
    </source>
</evidence>
<dbReference type="Proteomes" id="UP000266273">
    <property type="component" value="Unassembled WGS sequence"/>
</dbReference>
<feature type="chain" id="PRO_5017220865" description="Spore coat protein U-like protein" evidence="1">
    <location>
        <begin position="32"/>
        <end position="197"/>
    </location>
</feature>
<keyword evidence="1" id="KW-0732">Signal</keyword>
<gene>
    <name evidence="2" type="ORF">BXY53_1446</name>
</gene>
<feature type="signal peptide" evidence="1">
    <location>
        <begin position="1"/>
        <end position="31"/>
    </location>
</feature>
<evidence type="ECO:0000313" key="2">
    <source>
        <dbReference type="EMBL" id="RIA56342.1"/>
    </source>
</evidence>
<dbReference type="AlphaFoldDB" id="A0A397Q5G0"/>
<dbReference type="EMBL" id="QXDF01000001">
    <property type="protein sequence ID" value="RIA56342.1"/>
    <property type="molecule type" value="Genomic_DNA"/>
</dbReference>
<name>A0A397Q5G0_9HYPH</name>
<keyword evidence="3" id="KW-1185">Reference proteome</keyword>
<sequence>MIIKKRGRFSANPVIAMGVAAVALSLSGASADANDVTATETVTIRADIPKICEFDSSFGDLDLPLTASGRPNAMQALTADATITCNTTASVELESQHGAVVHHGVEILGNQSALGTEYLTSFDYTATLKQNGTQVVQLDTSSTSGTGTPESISAASAFGGAMPTSLPLTLEVVPEEVSGVLQSGTYVDDLKVKIIPQ</sequence>
<reference evidence="2 3" key="1">
    <citation type="submission" date="2018-08" db="EMBL/GenBank/DDBJ databases">
        <title>Genomic Encyclopedia of Archaeal and Bacterial Type Strains, Phase II (KMG-II): from individual species to whole genera.</title>
        <authorList>
            <person name="Goeker M."/>
        </authorList>
    </citation>
    <scope>NUCLEOTIDE SEQUENCE [LARGE SCALE GENOMIC DNA]</scope>
    <source>
        <strain evidence="2 3">DSM 5002</strain>
    </source>
</reference>
<accession>A0A397Q5G0</accession>
<evidence type="ECO:0000256" key="1">
    <source>
        <dbReference type="SAM" id="SignalP"/>
    </source>
</evidence>
<evidence type="ECO:0008006" key="4">
    <source>
        <dbReference type="Google" id="ProtNLM"/>
    </source>
</evidence>
<comment type="caution">
    <text evidence="2">The sequence shown here is derived from an EMBL/GenBank/DDBJ whole genome shotgun (WGS) entry which is preliminary data.</text>
</comment>